<keyword evidence="8" id="KW-1185">Reference proteome</keyword>
<feature type="transmembrane region" description="Helical" evidence="5">
    <location>
        <begin position="131"/>
        <end position="153"/>
    </location>
</feature>
<dbReference type="AlphaFoldDB" id="A0ABD3NKR0"/>
<evidence type="ECO:0000313" key="8">
    <source>
        <dbReference type="Proteomes" id="UP001530400"/>
    </source>
</evidence>
<gene>
    <name evidence="7" type="ORF">ACHAWO_011902</name>
</gene>
<keyword evidence="3 5" id="KW-1133">Transmembrane helix</keyword>
<organism evidence="7 8">
    <name type="scientific">Cyclotella atomus</name>
    <dbReference type="NCBI Taxonomy" id="382360"/>
    <lineage>
        <taxon>Eukaryota</taxon>
        <taxon>Sar</taxon>
        <taxon>Stramenopiles</taxon>
        <taxon>Ochrophyta</taxon>
        <taxon>Bacillariophyta</taxon>
        <taxon>Coscinodiscophyceae</taxon>
        <taxon>Thalassiosirophycidae</taxon>
        <taxon>Stephanodiscales</taxon>
        <taxon>Stephanodiscaceae</taxon>
        <taxon>Cyclotella</taxon>
    </lineage>
</organism>
<feature type="domain" description="Amino acid transporter transmembrane" evidence="6">
    <location>
        <begin position="96"/>
        <end position="386"/>
    </location>
</feature>
<comment type="caution">
    <text evidence="7">The sequence shown here is derived from an EMBL/GenBank/DDBJ whole genome shotgun (WGS) entry which is preliminary data.</text>
</comment>
<reference evidence="7 8" key="1">
    <citation type="submission" date="2024-10" db="EMBL/GenBank/DDBJ databases">
        <title>Updated reference genomes for cyclostephanoid diatoms.</title>
        <authorList>
            <person name="Roberts W.R."/>
            <person name="Alverson A.J."/>
        </authorList>
    </citation>
    <scope>NUCLEOTIDE SEQUENCE [LARGE SCALE GENOMIC DNA]</scope>
    <source>
        <strain evidence="7 8">AJA010-31</strain>
    </source>
</reference>
<feature type="transmembrane region" description="Helical" evidence="5">
    <location>
        <begin position="328"/>
        <end position="354"/>
    </location>
</feature>
<evidence type="ECO:0000256" key="3">
    <source>
        <dbReference type="ARBA" id="ARBA00022989"/>
    </source>
</evidence>
<comment type="subcellular location">
    <subcellularLocation>
        <location evidence="1">Membrane</location>
        <topology evidence="1">Multi-pass membrane protein</topology>
    </subcellularLocation>
</comment>
<evidence type="ECO:0000256" key="1">
    <source>
        <dbReference type="ARBA" id="ARBA00004141"/>
    </source>
</evidence>
<dbReference type="PANTHER" id="PTHR22950">
    <property type="entry name" value="AMINO ACID TRANSPORTER"/>
    <property type="match status" value="1"/>
</dbReference>
<dbReference type="PANTHER" id="PTHR22950:SF652">
    <property type="entry name" value="TRANSMEMBRANE AMINO ACID TRANSPORTER FAMILY PROTEIN"/>
    <property type="match status" value="1"/>
</dbReference>
<feature type="transmembrane region" description="Helical" evidence="5">
    <location>
        <begin position="188"/>
        <end position="208"/>
    </location>
</feature>
<dbReference type="InterPro" id="IPR013057">
    <property type="entry name" value="AA_transpt_TM"/>
</dbReference>
<evidence type="ECO:0000259" key="6">
    <source>
        <dbReference type="Pfam" id="PF01490"/>
    </source>
</evidence>
<evidence type="ECO:0000256" key="5">
    <source>
        <dbReference type="SAM" id="Phobius"/>
    </source>
</evidence>
<dbReference type="GO" id="GO:0016020">
    <property type="term" value="C:membrane"/>
    <property type="evidence" value="ECO:0007669"/>
    <property type="project" value="UniProtKB-SubCell"/>
</dbReference>
<feature type="transmembrane region" description="Helical" evidence="5">
    <location>
        <begin position="240"/>
        <end position="260"/>
    </location>
</feature>
<accession>A0ABD3NKR0</accession>
<proteinExistence type="predicted"/>
<name>A0ABD3NKR0_9STRA</name>
<protein>
    <recommendedName>
        <fullName evidence="6">Amino acid transporter transmembrane domain-containing protein</fullName>
    </recommendedName>
</protein>
<keyword evidence="2 5" id="KW-0812">Transmembrane</keyword>
<feature type="transmembrane region" description="Helical" evidence="5">
    <location>
        <begin position="214"/>
        <end position="233"/>
    </location>
</feature>
<dbReference type="Proteomes" id="UP001530400">
    <property type="component" value="Unassembled WGS sequence"/>
</dbReference>
<sequence>MSPSPAKATENDALLKRSNLRTSERSTLEEFGSLALTVVEDSITHEPVVLHDLTGPVMLMDDDPDLLERRDSLYSVVSNTAKVSDLQSENDSGGQATISSEIAIMAKNLIGCGSLSLCNGIALCANAPSAIWAGNFWILILGAIFGYFCWLIAKVCNITGRTTYRGIWQETVGSRGSMAVSIVNGLKAGLANLAYTCILADTTLSLFLSAGYNVPRGVCLLIVTFCFILPLCLLKNLHVLAPFSVLGTAGIVFTAGAMLIRYKDGSYEPGGKYFDDIDSSLQPMFGTVNNAWSADILPFVCMAYEAYVMHYNAARFYTELKDRSLPRFGAAVSLSFGLTALLYVAIASIGYLTFGGNCAGYILNNYSPHDPLASISRLAVGLSVLVRCQF</sequence>
<evidence type="ECO:0000256" key="4">
    <source>
        <dbReference type="ARBA" id="ARBA00023136"/>
    </source>
</evidence>
<evidence type="ECO:0000256" key="2">
    <source>
        <dbReference type="ARBA" id="ARBA00022692"/>
    </source>
</evidence>
<keyword evidence="4 5" id="KW-0472">Membrane</keyword>
<feature type="transmembrane region" description="Helical" evidence="5">
    <location>
        <begin position="291"/>
        <end position="308"/>
    </location>
</feature>
<dbReference type="EMBL" id="JALLPJ020001141">
    <property type="protein sequence ID" value="KAL3775702.1"/>
    <property type="molecule type" value="Genomic_DNA"/>
</dbReference>
<evidence type="ECO:0000313" key="7">
    <source>
        <dbReference type="EMBL" id="KAL3775702.1"/>
    </source>
</evidence>
<dbReference type="Pfam" id="PF01490">
    <property type="entry name" value="Aa_trans"/>
    <property type="match status" value="1"/>
</dbReference>